<reference evidence="3 4" key="1">
    <citation type="journal article" date="2024" name="BMC Genomics">
        <title>De novo assembly and annotation of Popillia japonica's genome with initial clues to its potential as an invasive pest.</title>
        <authorList>
            <person name="Cucini C."/>
            <person name="Boschi S."/>
            <person name="Funari R."/>
            <person name="Cardaioli E."/>
            <person name="Iannotti N."/>
            <person name="Marturano G."/>
            <person name="Paoli F."/>
            <person name="Bruttini M."/>
            <person name="Carapelli A."/>
            <person name="Frati F."/>
            <person name="Nardi F."/>
        </authorList>
    </citation>
    <scope>NUCLEOTIDE SEQUENCE [LARGE SCALE GENOMIC DNA]</scope>
    <source>
        <strain evidence="3">DMR45628</strain>
    </source>
</reference>
<dbReference type="Proteomes" id="UP001458880">
    <property type="component" value="Unassembled WGS sequence"/>
</dbReference>
<dbReference type="AlphaFoldDB" id="A0AAW1L9L7"/>
<name>A0AAW1L9L7_POPJA</name>
<feature type="region of interest" description="Disordered" evidence="2">
    <location>
        <begin position="172"/>
        <end position="218"/>
    </location>
</feature>
<protein>
    <submittedName>
        <fullName evidence="3">Uncharacterized protein</fullName>
    </submittedName>
</protein>
<evidence type="ECO:0000256" key="1">
    <source>
        <dbReference type="SAM" id="Coils"/>
    </source>
</evidence>
<accession>A0AAW1L9L7</accession>
<evidence type="ECO:0000313" key="4">
    <source>
        <dbReference type="Proteomes" id="UP001458880"/>
    </source>
</evidence>
<proteinExistence type="predicted"/>
<dbReference type="PANTHER" id="PTHR44927">
    <property type="entry name" value="FK506-BINDING PROTEIN 15"/>
    <property type="match status" value="1"/>
</dbReference>
<organism evidence="3 4">
    <name type="scientific">Popillia japonica</name>
    <name type="common">Japanese beetle</name>
    <dbReference type="NCBI Taxonomy" id="7064"/>
    <lineage>
        <taxon>Eukaryota</taxon>
        <taxon>Metazoa</taxon>
        <taxon>Ecdysozoa</taxon>
        <taxon>Arthropoda</taxon>
        <taxon>Hexapoda</taxon>
        <taxon>Insecta</taxon>
        <taxon>Pterygota</taxon>
        <taxon>Neoptera</taxon>
        <taxon>Endopterygota</taxon>
        <taxon>Coleoptera</taxon>
        <taxon>Polyphaga</taxon>
        <taxon>Scarabaeiformia</taxon>
        <taxon>Scarabaeidae</taxon>
        <taxon>Rutelinae</taxon>
        <taxon>Popillia</taxon>
    </lineage>
</organism>
<feature type="coiled-coil region" evidence="1">
    <location>
        <begin position="341"/>
        <end position="501"/>
    </location>
</feature>
<keyword evidence="4" id="KW-1185">Reference proteome</keyword>
<evidence type="ECO:0000256" key="2">
    <source>
        <dbReference type="SAM" id="MobiDB-lite"/>
    </source>
</evidence>
<gene>
    <name evidence="3" type="ORF">QE152_g13918</name>
</gene>
<dbReference type="EMBL" id="JASPKY010000137">
    <property type="protein sequence ID" value="KAK9731114.1"/>
    <property type="molecule type" value="Genomic_DNA"/>
</dbReference>
<feature type="region of interest" description="Disordered" evidence="2">
    <location>
        <begin position="237"/>
        <end position="267"/>
    </location>
</feature>
<dbReference type="PANTHER" id="PTHR44927:SF1">
    <property type="entry name" value="FK506-BINDING PROTEIN 15"/>
    <property type="match status" value="1"/>
</dbReference>
<feature type="compositionally biased region" description="Polar residues" evidence="2">
    <location>
        <begin position="250"/>
        <end position="259"/>
    </location>
</feature>
<sequence length="583" mass="66619">MFNPINEDDNLFMPQNPSSNLAELFESNRAIPPGTTDLMYVAPKQPKNTVKLQAKPQLKPKAQTVLFAKVVFVYKSHDDTRKLIGKYALALIGDMTGGKEIILYKDKQNILAKITFTDDTEVHVENEYIDLVDINNEKWIVRFEENCLSEFLDKLKQVNIKITMKKVIPKHIDNTDSVDNNDDNQSEQTVLTQTKADPKHIDNTDSVDNNDDNQSEQTVLTQTKADILTRMAKMGQPILPSNIKSRNDNDNIPSSPPSLSNKKISDSNINDNINANYQSPSSPNENLKNAPYTISFTPNPSTQLSPYHSMYPDRLPNPTLINTVITSQEFNLFASENRIQNSEVRMNLNTLSNKLDNVLSEISKIREPNTDKLENDYLKSKISDLERDISNLTRQLNEANNSSKQTELEIAIKSKDNELNSQKIKVIELENLLKNMEELQSKVSVFESRETELNQKIRYLEEKLSCTEQDLQECNLTNVELQKTNMMLHQNNDELSRLEAKLSSQSITEQKLKGLADIIKESMNSMYQNLISQFEEPQQNQIKVILSTNIKQTTFNVIQRFQQYLVSTNNLNRSINNNEAIPK</sequence>
<evidence type="ECO:0000313" key="3">
    <source>
        <dbReference type="EMBL" id="KAK9731114.1"/>
    </source>
</evidence>
<feature type="compositionally biased region" description="Polar residues" evidence="2">
    <location>
        <begin position="186"/>
        <end position="195"/>
    </location>
</feature>
<keyword evidence="1" id="KW-0175">Coiled coil</keyword>
<comment type="caution">
    <text evidence="3">The sequence shown here is derived from an EMBL/GenBank/DDBJ whole genome shotgun (WGS) entry which is preliminary data.</text>
</comment>